<dbReference type="AlphaFoldDB" id="A0A9J5XPX7"/>
<keyword evidence="15" id="KW-0376">Hydrogen peroxide</keyword>
<evidence type="ECO:0000256" key="4">
    <source>
        <dbReference type="ARBA" id="ARBA00022617"/>
    </source>
</evidence>
<evidence type="ECO:0000256" key="7">
    <source>
        <dbReference type="ARBA" id="ARBA00023002"/>
    </source>
</evidence>
<comment type="cofactor">
    <cofactor evidence="13 15">
        <name>heme b</name>
        <dbReference type="ChEBI" id="CHEBI:60344"/>
    </cofactor>
    <text evidence="13 15">Binds 1 heme b (iron(II)-protoporphyrin IX) group per subunit.</text>
</comment>
<evidence type="ECO:0000256" key="1">
    <source>
        <dbReference type="ARBA" id="ARBA00000189"/>
    </source>
</evidence>
<protein>
    <recommendedName>
        <fullName evidence="2 15">Peroxidase</fullName>
        <ecNumber evidence="2 15">1.11.1.7</ecNumber>
    </recommendedName>
</protein>
<feature type="binding site" evidence="13">
    <location>
        <position position="84"/>
    </location>
    <ligand>
        <name>Ca(2+)</name>
        <dbReference type="ChEBI" id="CHEBI:29108"/>
        <label>1</label>
    </ligand>
</feature>
<keyword evidence="9 14" id="KW-1015">Disulfide bond</keyword>
<feature type="binding site" evidence="13">
    <location>
        <position position="221"/>
    </location>
    <ligand>
        <name>Ca(2+)</name>
        <dbReference type="ChEBI" id="CHEBI:29108"/>
        <label>2</label>
    </ligand>
</feature>
<feature type="binding site" description="axial binding residue" evidence="13">
    <location>
        <position position="220"/>
    </location>
    <ligand>
        <name>heme b</name>
        <dbReference type="ChEBI" id="CHEBI:60344"/>
    </ligand>
    <ligandPart>
        <name>Fe</name>
        <dbReference type="ChEBI" id="CHEBI:18248"/>
    </ligandPart>
</feature>
<keyword evidence="15" id="KW-0732">Signal</keyword>
<comment type="cofactor">
    <cofactor evidence="13 15">
        <name>Ca(2+)</name>
        <dbReference type="ChEBI" id="CHEBI:29108"/>
    </cofactor>
    <text evidence="13 15">Binds 2 calcium ions per subunit.</text>
</comment>
<evidence type="ECO:0000256" key="8">
    <source>
        <dbReference type="ARBA" id="ARBA00023004"/>
    </source>
</evidence>
<dbReference type="Gene3D" id="1.10.520.10">
    <property type="match status" value="2"/>
</dbReference>
<organism evidence="17 18">
    <name type="scientific">Solanum commersonii</name>
    <name type="common">Commerson's wild potato</name>
    <name type="synonym">Commerson's nightshade</name>
    <dbReference type="NCBI Taxonomy" id="4109"/>
    <lineage>
        <taxon>Eukaryota</taxon>
        <taxon>Viridiplantae</taxon>
        <taxon>Streptophyta</taxon>
        <taxon>Embryophyta</taxon>
        <taxon>Tracheophyta</taxon>
        <taxon>Spermatophyta</taxon>
        <taxon>Magnoliopsida</taxon>
        <taxon>eudicotyledons</taxon>
        <taxon>Gunneridae</taxon>
        <taxon>Pentapetalae</taxon>
        <taxon>asterids</taxon>
        <taxon>lamiids</taxon>
        <taxon>Solanales</taxon>
        <taxon>Solanaceae</taxon>
        <taxon>Solanoideae</taxon>
        <taxon>Solaneae</taxon>
        <taxon>Solanum</taxon>
    </lineage>
</organism>
<dbReference type="PRINTS" id="PR00458">
    <property type="entry name" value="PEROXIDASE"/>
</dbReference>
<feature type="disulfide bond" evidence="14">
    <location>
        <begin position="52"/>
        <end position="128"/>
    </location>
</feature>
<keyword evidence="10" id="KW-0325">Glycoprotein</keyword>
<dbReference type="Pfam" id="PF00141">
    <property type="entry name" value="peroxidase"/>
    <property type="match status" value="1"/>
</dbReference>
<evidence type="ECO:0000256" key="13">
    <source>
        <dbReference type="PIRSR" id="PIRSR600823-3"/>
    </source>
</evidence>
<feature type="disulfide bond" evidence="14">
    <location>
        <begin position="85"/>
        <end position="90"/>
    </location>
</feature>
<feature type="binding site" evidence="12">
    <location>
        <position position="171"/>
    </location>
    <ligand>
        <name>substrate</name>
    </ligand>
</feature>
<comment type="similarity">
    <text evidence="15">Belongs to the peroxidase family. Classical plant (class III) peroxidase subfamily.</text>
</comment>
<evidence type="ECO:0000256" key="14">
    <source>
        <dbReference type="PIRSR" id="PIRSR600823-5"/>
    </source>
</evidence>
<comment type="caution">
    <text evidence="17">The sequence shown here is derived from an EMBL/GenBank/DDBJ whole genome shotgun (WGS) entry which is preliminary data.</text>
</comment>
<dbReference type="Proteomes" id="UP000824120">
    <property type="component" value="Chromosome 8"/>
</dbReference>
<keyword evidence="6 13" id="KW-0106">Calcium</keyword>
<feature type="domain" description="Plant heme peroxidase family profile" evidence="16">
    <location>
        <begin position="40"/>
        <end position="354"/>
    </location>
</feature>
<comment type="subcellular location">
    <subcellularLocation>
        <location evidence="15">Secreted</location>
    </subcellularLocation>
</comment>
<evidence type="ECO:0000313" key="18">
    <source>
        <dbReference type="Proteomes" id="UP000824120"/>
    </source>
</evidence>
<feature type="binding site" evidence="13">
    <location>
        <position position="87"/>
    </location>
    <ligand>
        <name>Ca(2+)</name>
        <dbReference type="ChEBI" id="CHEBI:29108"/>
        <label>1</label>
    </ligand>
</feature>
<keyword evidence="18" id="KW-1185">Reference proteome</keyword>
<feature type="binding site" evidence="13">
    <location>
        <position position="91"/>
    </location>
    <ligand>
        <name>Ca(2+)</name>
        <dbReference type="ChEBI" id="CHEBI:29108"/>
        <label>1</label>
    </ligand>
</feature>
<keyword evidence="15" id="KW-0964">Secreted</keyword>
<accession>A0A9J5XPX7</accession>
<dbReference type="OrthoDB" id="2113341at2759"/>
<feature type="signal peptide" evidence="15">
    <location>
        <begin position="1"/>
        <end position="30"/>
    </location>
</feature>
<keyword evidence="7 15" id="KW-0560">Oxidoreductase</keyword>
<gene>
    <name evidence="17" type="ORF">H5410_040073</name>
</gene>
<keyword evidence="8 13" id="KW-0408">Iron</keyword>
<dbReference type="FunFam" id="1.10.420.10:FF:000001">
    <property type="entry name" value="Peroxidase"/>
    <property type="match status" value="1"/>
</dbReference>
<dbReference type="GO" id="GO:0042744">
    <property type="term" value="P:hydrogen peroxide catabolic process"/>
    <property type="evidence" value="ECO:0007669"/>
    <property type="project" value="UniProtKB-KW"/>
</dbReference>
<evidence type="ECO:0000256" key="6">
    <source>
        <dbReference type="ARBA" id="ARBA00022837"/>
    </source>
</evidence>
<dbReference type="CDD" id="cd00693">
    <property type="entry name" value="secretory_peroxidase"/>
    <property type="match status" value="1"/>
</dbReference>
<dbReference type="GO" id="GO:0006979">
    <property type="term" value="P:response to oxidative stress"/>
    <property type="evidence" value="ECO:0007669"/>
    <property type="project" value="UniProtKB-UniRule"/>
</dbReference>
<dbReference type="GO" id="GO:0046872">
    <property type="term" value="F:metal ion binding"/>
    <property type="evidence" value="ECO:0007669"/>
    <property type="project" value="UniProtKB-UniRule"/>
</dbReference>
<name>A0A9J5XPX7_SOLCO</name>
<dbReference type="InterPro" id="IPR033905">
    <property type="entry name" value="Secretory_peroxidase"/>
</dbReference>
<comment type="function">
    <text evidence="15">Removal of H(2)O(2), oxidation of toxic reductants, biosynthesis and degradation of lignin, suberization, auxin catabolism, response to environmental stresses such as wounding, pathogen attack and oxidative stress.</text>
</comment>
<evidence type="ECO:0000256" key="2">
    <source>
        <dbReference type="ARBA" id="ARBA00012313"/>
    </source>
</evidence>
<evidence type="ECO:0000256" key="11">
    <source>
        <dbReference type="ARBA" id="ARBA00053519"/>
    </source>
</evidence>
<dbReference type="InterPro" id="IPR010255">
    <property type="entry name" value="Haem_peroxidase_sf"/>
</dbReference>
<evidence type="ECO:0000256" key="9">
    <source>
        <dbReference type="ARBA" id="ARBA00023157"/>
    </source>
</evidence>
<sequence length="361" mass="40469">MEKYSGILLLLLPILMSFVAVSLNAGYANAAVFLPPEDKPLVRHYYKKLNTCANVEPFVQHQVKLYWDKDKTITAKLLKLLYADCMVNGCDASVLLTGPNTERNSSKNARLDGYLLIDKIKKVLEIRCPRAVSCADILNLAVRDAAGAPSYPVFLGRRDGVESKAEWIDYPSPSMSWEEGLAYFESKNLDVQDFVTLLDYTGYVVIVLNASHLVPISGAHTMGQAHCSSFYDRLYDFKGTGKPDPSMKRSVLVKLRDQCPKNSKNDSPVYFTEEYGSNYTFSNKFYTKVLAHESLLRVDQQLSYGGDTGELVNEYAKSLEQFRRGFALSISRMGGLKVLTGKNGEIRQDCKFTNKNNPNIN</sequence>
<comment type="function">
    <text evidence="11">Suggested to catalyze the deposition of the aromatic residues of suberin on the cell wall and thus play a role in cell-suberization.</text>
</comment>
<evidence type="ECO:0000259" key="16">
    <source>
        <dbReference type="PROSITE" id="PS50873"/>
    </source>
</evidence>
<feature type="disulfide bond" evidence="14">
    <location>
        <begin position="134"/>
        <end position="350"/>
    </location>
</feature>
<evidence type="ECO:0000256" key="3">
    <source>
        <dbReference type="ARBA" id="ARBA00022559"/>
    </source>
</evidence>
<reference evidence="17 18" key="1">
    <citation type="submission" date="2020-09" db="EMBL/GenBank/DDBJ databases">
        <title>De no assembly of potato wild relative species, Solanum commersonii.</title>
        <authorList>
            <person name="Cho K."/>
        </authorList>
    </citation>
    <scope>NUCLEOTIDE SEQUENCE [LARGE SCALE GENOMIC DNA]</scope>
    <source>
        <strain evidence="17">LZ3.2</strain>
        <tissue evidence="17">Leaf</tissue>
    </source>
</reference>
<dbReference type="PROSITE" id="PS50873">
    <property type="entry name" value="PEROXIDASE_4"/>
    <property type="match status" value="1"/>
</dbReference>
<evidence type="ECO:0000256" key="10">
    <source>
        <dbReference type="ARBA" id="ARBA00023180"/>
    </source>
</evidence>
<dbReference type="InterPro" id="IPR000823">
    <property type="entry name" value="Peroxidase_pln"/>
</dbReference>
<keyword evidence="3 15" id="KW-0575">Peroxidase</keyword>
<feature type="disulfide bond" evidence="14">
    <location>
        <begin position="227"/>
        <end position="259"/>
    </location>
</feature>
<dbReference type="EMBL" id="JACXVP010000008">
    <property type="protein sequence ID" value="KAG5589559.1"/>
    <property type="molecule type" value="Genomic_DNA"/>
</dbReference>
<keyword evidence="5 13" id="KW-0479">Metal-binding</keyword>
<feature type="binding site" evidence="13">
    <location>
        <position position="93"/>
    </location>
    <ligand>
        <name>Ca(2+)</name>
        <dbReference type="ChEBI" id="CHEBI:29108"/>
        <label>1</label>
    </ligand>
</feature>
<proteinExistence type="inferred from homology"/>
<feature type="binding site" evidence="13">
    <location>
        <position position="89"/>
    </location>
    <ligand>
        <name>Ca(2+)</name>
        <dbReference type="ChEBI" id="CHEBI:29108"/>
        <label>1</label>
    </ligand>
</feature>
<dbReference type="PANTHER" id="PTHR31235">
    <property type="entry name" value="PEROXIDASE 25-RELATED"/>
    <property type="match status" value="1"/>
</dbReference>
<comment type="catalytic activity">
    <reaction evidence="1 15">
        <text>2 a phenolic donor + H2O2 = 2 a phenolic radical donor + 2 H2O</text>
        <dbReference type="Rhea" id="RHEA:56136"/>
        <dbReference type="ChEBI" id="CHEBI:15377"/>
        <dbReference type="ChEBI" id="CHEBI:16240"/>
        <dbReference type="ChEBI" id="CHEBI:139520"/>
        <dbReference type="ChEBI" id="CHEBI:139521"/>
        <dbReference type="EC" id="1.11.1.7"/>
    </reaction>
</comment>
<dbReference type="EC" id="1.11.1.7" evidence="2 15"/>
<feature type="binding site" evidence="13">
    <location>
        <position position="102"/>
    </location>
    <ligand>
        <name>Ca(2+)</name>
        <dbReference type="ChEBI" id="CHEBI:29108"/>
        <label>1</label>
    </ligand>
</feature>
<dbReference type="InterPro" id="IPR002016">
    <property type="entry name" value="Haem_peroxidase"/>
</dbReference>
<dbReference type="GO" id="GO:0140825">
    <property type="term" value="F:lactoperoxidase activity"/>
    <property type="evidence" value="ECO:0007669"/>
    <property type="project" value="UniProtKB-EC"/>
</dbReference>
<dbReference type="GO" id="GO:0020037">
    <property type="term" value="F:heme binding"/>
    <property type="evidence" value="ECO:0007669"/>
    <property type="project" value="UniProtKB-UniRule"/>
</dbReference>
<evidence type="ECO:0000256" key="12">
    <source>
        <dbReference type="PIRSR" id="PIRSR600823-2"/>
    </source>
</evidence>
<dbReference type="PRINTS" id="PR00461">
    <property type="entry name" value="PLPEROXIDASE"/>
</dbReference>
<keyword evidence="4 15" id="KW-0349">Heme</keyword>
<dbReference type="GO" id="GO:0005576">
    <property type="term" value="C:extracellular region"/>
    <property type="evidence" value="ECO:0007669"/>
    <property type="project" value="UniProtKB-SubCell"/>
</dbReference>
<evidence type="ECO:0000313" key="17">
    <source>
        <dbReference type="EMBL" id="KAG5589559.1"/>
    </source>
</evidence>
<dbReference type="SUPFAM" id="SSF48113">
    <property type="entry name" value="Heme-dependent peroxidases"/>
    <property type="match status" value="1"/>
</dbReference>
<evidence type="ECO:0000256" key="5">
    <source>
        <dbReference type="ARBA" id="ARBA00022723"/>
    </source>
</evidence>
<dbReference type="Gene3D" id="1.10.420.10">
    <property type="entry name" value="Peroxidase, domain 2"/>
    <property type="match status" value="2"/>
</dbReference>
<evidence type="ECO:0000256" key="15">
    <source>
        <dbReference type="RuleBase" id="RU362060"/>
    </source>
</evidence>
<feature type="chain" id="PRO_5039963401" description="Peroxidase" evidence="15">
    <location>
        <begin position="31"/>
        <end position="361"/>
    </location>
</feature>